<reference evidence="1" key="1">
    <citation type="journal article" date="2014" name="Front. Microbiol.">
        <title>High frequency of phylogenetically diverse reductive dehalogenase-homologous genes in deep subseafloor sedimentary metagenomes.</title>
        <authorList>
            <person name="Kawai M."/>
            <person name="Futagami T."/>
            <person name="Toyoda A."/>
            <person name="Takaki Y."/>
            <person name="Nishi S."/>
            <person name="Hori S."/>
            <person name="Arai W."/>
            <person name="Tsubouchi T."/>
            <person name="Morono Y."/>
            <person name="Uchiyama I."/>
            <person name="Ito T."/>
            <person name="Fujiyama A."/>
            <person name="Inagaki F."/>
            <person name="Takami H."/>
        </authorList>
    </citation>
    <scope>NUCLEOTIDE SEQUENCE</scope>
    <source>
        <strain evidence="1">Expedition CK06-06</strain>
    </source>
</reference>
<proteinExistence type="predicted"/>
<accession>X1JSP7</accession>
<evidence type="ECO:0000313" key="1">
    <source>
        <dbReference type="EMBL" id="GAH97072.1"/>
    </source>
</evidence>
<organism evidence="1">
    <name type="scientific">marine sediment metagenome</name>
    <dbReference type="NCBI Taxonomy" id="412755"/>
    <lineage>
        <taxon>unclassified sequences</taxon>
        <taxon>metagenomes</taxon>
        <taxon>ecological metagenomes</taxon>
    </lineage>
</organism>
<protein>
    <submittedName>
        <fullName evidence="1">Uncharacterized protein</fullName>
    </submittedName>
</protein>
<name>X1JSP7_9ZZZZ</name>
<comment type="caution">
    <text evidence="1">The sequence shown here is derived from an EMBL/GenBank/DDBJ whole genome shotgun (WGS) entry which is preliminary data.</text>
</comment>
<sequence length="36" mass="3943">MQELWEEFGGDAFILLAVGVGETKNSVLSFLADNEL</sequence>
<feature type="non-terminal residue" evidence="1">
    <location>
        <position position="36"/>
    </location>
</feature>
<dbReference type="EMBL" id="BARU01045840">
    <property type="protein sequence ID" value="GAH97072.1"/>
    <property type="molecule type" value="Genomic_DNA"/>
</dbReference>
<gene>
    <name evidence="1" type="ORF">S03H2_69392</name>
</gene>
<dbReference type="AlphaFoldDB" id="X1JSP7"/>